<dbReference type="AlphaFoldDB" id="A0AA39VYI3"/>
<feature type="compositionally biased region" description="Acidic residues" evidence="1">
    <location>
        <begin position="17"/>
        <end position="48"/>
    </location>
</feature>
<protein>
    <submittedName>
        <fullName evidence="2">Uncharacterized protein</fullName>
    </submittedName>
</protein>
<evidence type="ECO:0000256" key="1">
    <source>
        <dbReference type="SAM" id="MobiDB-lite"/>
    </source>
</evidence>
<reference evidence="2" key="1">
    <citation type="journal article" date="2022" name="Plant J.">
        <title>Strategies of tolerance reflected in two North American maple genomes.</title>
        <authorList>
            <person name="McEvoy S.L."/>
            <person name="Sezen U.U."/>
            <person name="Trouern-Trend A."/>
            <person name="McMahon S.M."/>
            <person name="Schaberg P.G."/>
            <person name="Yang J."/>
            <person name="Wegrzyn J.L."/>
            <person name="Swenson N.G."/>
        </authorList>
    </citation>
    <scope>NUCLEOTIDE SEQUENCE</scope>
    <source>
        <strain evidence="2">NS2018</strain>
    </source>
</reference>
<evidence type="ECO:0000313" key="3">
    <source>
        <dbReference type="Proteomes" id="UP001168877"/>
    </source>
</evidence>
<name>A0AA39VYI3_ACESA</name>
<dbReference type="Proteomes" id="UP001168877">
    <property type="component" value="Unassembled WGS sequence"/>
</dbReference>
<reference evidence="2" key="2">
    <citation type="submission" date="2023-06" db="EMBL/GenBank/DDBJ databases">
        <authorList>
            <person name="Swenson N.G."/>
            <person name="Wegrzyn J.L."/>
            <person name="Mcevoy S.L."/>
        </authorList>
    </citation>
    <scope>NUCLEOTIDE SEQUENCE</scope>
    <source>
        <strain evidence="2">NS2018</strain>
        <tissue evidence="2">Leaf</tissue>
    </source>
</reference>
<dbReference type="EMBL" id="JAUESC010000004">
    <property type="protein sequence ID" value="KAK0595753.1"/>
    <property type="molecule type" value="Genomic_DNA"/>
</dbReference>
<accession>A0AA39VYI3</accession>
<gene>
    <name evidence="2" type="ORF">LWI29_009698</name>
</gene>
<comment type="caution">
    <text evidence="2">The sequence shown here is derived from an EMBL/GenBank/DDBJ whole genome shotgun (WGS) entry which is preliminary data.</text>
</comment>
<feature type="region of interest" description="Disordered" evidence="1">
    <location>
        <begin position="1"/>
        <end position="82"/>
    </location>
</feature>
<feature type="compositionally biased region" description="Polar residues" evidence="1">
    <location>
        <begin position="51"/>
        <end position="82"/>
    </location>
</feature>
<evidence type="ECO:0000313" key="2">
    <source>
        <dbReference type="EMBL" id="KAK0595753.1"/>
    </source>
</evidence>
<sequence length="154" mass="17649">MGLEDDDGQEYMKDQMGLEDDDQLEGPEDGDDVEYQENDDDDDDDDDENKFSSAQHPIPICSSQLCSSTTKSQSVNETPSGFSSSDLLFFNLIDLLQRDKVSQSQRNPLKRIIMKPEITEEKDDEEASWITSFQQDKGYRVWITSSQVWITSFQ</sequence>
<keyword evidence="3" id="KW-1185">Reference proteome</keyword>
<proteinExistence type="predicted"/>
<organism evidence="2 3">
    <name type="scientific">Acer saccharum</name>
    <name type="common">Sugar maple</name>
    <dbReference type="NCBI Taxonomy" id="4024"/>
    <lineage>
        <taxon>Eukaryota</taxon>
        <taxon>Viridiplantae</taxon>
        <taxon>Streptophyta</taxon>
        <taxon>Embryophyta</taxon>
        <taxon>Tracheophyta</taxon>
        <taxon>Spermatophyta</taxon>
        <taxon>Magnoliopsida</taxon>
        <taxon>eudicotyledons</taxon>
        <taxon>Gunneridae</taxon>
        <taxon>Pentapetalae</taxon>
        <taxon>rosids</taxon>
        <taxon>malvids</taxon>
        <taxon>Sapindales</taxon>
        <taxon>Sapindaceae</taxon>
        <taxon>Hippocastanoideae</taxon>
        <taxon>Acereae</taxon>
        <taxon>Acer</taxon>
    </lineage>
</organism>